<evidence type="ECO:0000256" key="9">
    <source>
        <dbReference type="ARBA" id="ARBA00031464"/>
    </source>
</evidence>
<keyword evidence="7" id="KW-0028">Amino-acid biosynthesis</keyword>
<dbReference type="InterPro" id="IPR059117">
    <property type="entry name" value="APS_kinase_dom"/>
</dbReference>
<evidence type="ECO:0000259" key="10">
    <source>
        <dbReference type="Pfam" id="PF01583"/>
    </source>
</evidence>
<keyword evidence="6" id="KW-0067">ATP-binding</keyword>
<comment type="catalytic activity">
    <reaction evidence="1">
        <text>adenosine 5'-phosphosulfate + ATP = 3'-phosphoadenylyl sulfate + ADP + H(+)</text>
        <dbReference type="Rhea" id="RHEA:24152"/>
        <dbReference type="ChEBI" id="CHEBI:15378"/>
        <dbReference type="ChEBI" id="CHEBI:30616"/>
        <dbReference type="ChEBI" id="CHEBI:58243"/>
        <dbReference type="ChEBI" id="CHEBI:58339"/>
        <dbReference type="ChEBI" id="CHEBI:456216"/>
        <dbReference type="EC" id="2.7.1.25"/>
    </reaction>
</comment>
<evidence type="ECO:0000256" key="1">
    <source>
        <dbReference type="ARBA" id="ARBA00001823"/>
    </source>
</evidence>
<comment type="caution">
    <text evidence="11">The sequence shown here is derived from an EMBL/GenBank/DDBJ whole genome shotgun (WGS) entry which is preliminary data.</text>
</comment>
<keyword evidence="5" id="KW-0547">Nucleotide-binding</keyword>
<evidence type="ECO:0000256" key="3">
    <source>
        <dbReference type="ARBA" id="ARBA00007008"/>
    </source>
</evidence>
<dbReference type="SUPFAM" id="SSF52540">
    <property type="entry name" value="P-loop containing nucleoside triphosphate hydrolases"/>
    <property type="match status" value="1"/>
</dbReference>
<evidence type="ECO:0000256" key="6">
    <source>
        <dbReference type="ARBA" id="ARBA00022840"/>
    </source>
</evidence>
<evidence type="ECO:0000256" key="5">
    <source>
        <dbReference type="ARBA" id="ARBA00022741"/>
    </source>
</evidence>
<dbReference type="GO" id="GO:0005524">
    <property type="term" value="F:ATP binding"/>
    <property type="evidence" value="ECO:0007669"/>
    <property type="project" value="UniProtKB-KW"/>
</dbReference>
<evidence type="ECO:0000313" key="11">
    <source>
        <dbReference type="EMBL" id="KAF8750665.1"/>
    </source>
</evidence>
<dbReference type="GO" id="GO:0004020">
    <property type="term" value="F:adenylylsulfate kinase activity"/>
    <property type="evidence" value="ECO:0007669"/>
    <property type="project" value="UniProtKB-EC"/>
</dbReference>
<evidence type="ECO:0000256" key="7">
    <source>
        <dbReference type="ARBA" id="ARBA00023192"/>
    </source>
</evidence>
<reference evidence="11" key="1">
    <citation type="submission" date="2020-09" db="EMBL/GenBank/DDBJ databases">
        <title>Comparative genome analyses of four rice-infecting Rhizoctonia solani isolates reveal extensive enrichment of homogalacturonan modification genes.</title>
        <authorList>
            <person name="Lee D.-Y."/>
            <person name="Jeon J."/>
            <person name="Kim K.-T."/>
            <person name="Cheong K."/>
            <person name="Song H."/>
            <person name="Choi G."/>
            <person name="Ko J."/>
            <person name="Opiyo S.O."/>
            <person name="Zuo S."/>
            <person name="Madhav S."/>
            <person name="Lee Y.-H."/>
            <person name="Wang G.-L."/>
        </authorList>
    </citation>
    <scope>NUCLEOTIDE SEQUENCE</scope>
    <source>
        <strain evidence="11">AG1-IA B2</strain>
    </source>
</reference>
<sequence>MSTNITFHPGAVGKDERTQLLGQKGLTLWLTGLSASGKSTIAVALEQQLLHLKKFAYRLDGDNVRFGLNNDLGFSEKDRNENIRRISEVSKLFNDAGAIAITSFISPIVRTDTLLVVSMKARAGEIKGAIRIVTLTGVGIYIFIDFTGISAPYEAPESAEIHIRTDRFTVEECVYQIVDYLLSKTVI</sequence>
<dbReference type="Gene3D" id="3.40.50.300">
    <property type="entry name" value="P-loop containing nucleotide triphosphate hydrolases"/>
    <property type="match status" value="2"/>
</dbReference>
<dbReference type="AlphaFoldDB" id="A0A8H7I484"/>
<evidence type="ECO:0000256" key="2">
    <source>
        <dbReference type="ARBA" id="ARBA00004806"/>
    </source>
</evidence>
<keyword evidence="7" id="KW-0198">Cysteine biosynthesis</keyword>
<dbReference type="InterPro" id="IPR027417">
    <property type="entry name" value="P-loop_NTPase"/>
</dbReference>
<dbReference type="PANTHER" id="PTHR11055:SF1">
    <property type="entry name" value="PAPS SYNTHETASE, ISOFORM D"/>
    <property type="match status" value="1"/>
</dbReference>
<dbReference type="Pfam" id="PF01583">
    <property type="entry name" value="APS_kinase"/>
    <property type="match status" value="1"/>
</dbReference>
<keyword evidence="4" id="KW-0808">Transferase</keyword>
<evidence type="ECO:0000256" key="4">
    <source>
        <dbReference type="ARBA" id="ARBA00022679"/>
    </source>
</evidence>
<feature type="domain" description="APS kinase" evidence="10">
    <location>
        <begin position="24"/>
        <end position="109"/>
    </location>
</feature>
<proteinExistence type="inferred from homology"/>
<gene>
    <name evidence="11" type="ORF">RHS01_08990</name>
</gene>
<evidence type="ECO:0000256" key="8">
    <source>
        <dbReference type="ARBA" id="ARBA00029724"/>
    </source>
</evidence>
<protein>
    <recommendedName>
        <fullName evidence="9">ATP adenosine-5'-phosphosulfate 3'-phosphotransferase</fullName>
    </recommendedName>
    <alternativeName>
        <fullName evidence="8">Adenosine-5'-phosphosulfate kinase</fullName>
    </alternativeName>
</protein>
<comment type="pathway">
    <text evidence="2">Sulfur metabolism; hydrogen sulfide biosynthesis; sulfite from sulfate: step 2/3.</text>
</comment>
<accession>A0A8H7I484</accession>
<dbReference type="Proteomes" id="UP000614334">
    <property type="component" value="Unassembled WGS sequence"/>
</dbReference>
<dbReference type="PANTHER" id="PTHR11055">
    <property type="entry name" value="BIFUNCTIONAL 3'-PHOSPHOADENOSINE 5'-PHOSPHOSULFATE SYNTHASE"/>
    <property type="match status" value="1"/>
</dbReference>
<name>A0A8H7I484_9AGAM</name>
<evidence type="ECO:0000313" key="12">
    <source>
        <dbReference type="Proteomes" id="UP000614334"/>
    </source>
</evidence>
<organism evidence="11 12">
    <name type="scientific">Rhizoctonia solani</name>
    <dbReference type="NCBI Taxonomy" id="456999"/>
    <lineage>
        <taxon>Eukaryota</taxon>
        <taxon>Fungi</taxon>
        <taxon>Dikarya</taxon>
        <taxon>Basidiomycota</taxon>
        <taxon>Agaricomycotina</taxon>
        <taxon>Agaricomycetes</taxon>
        <taxon>Cantharellales</taxon>
        <taxon>Ceratobasidiaceae</taxon>
        <taxon>Rhizoctonia</taxon>
    </lineage>
</organism>
<comment type="similarity">
    <text evidence="3">Belongs to the APS kinase family.</text>
</comment>
<dbReference type="EMBL" id="JACYCF010000019">
    <property type="protein sequence ID" value="KAF8750665.1"/>
    <property type="molecule type" value="Genomic_DNA"/>
</dbReference>
<dbReference type="CDD" id="cd02027">
    <property type="entry name" value="APSK"/>
    <property type="match status" value="1"/>
</dbReference>
<dbReference type="GO" id="GO:0000103">
    <property type="term" value="P:sulfate assimilation"/>
    <property type="evidence" value="ECO:0007669"/>
    <property type="project" value="InterPro"/>
</dbReference>
<dbReference type="GO" id="GO:0019344">
    <property type="term" value="P:cysteine biosynthetic process"/>
    <property type="evidence" value="ECO:0007669"/>
    <property type="project" value="UniProtKB-KW"/>
</dbReference>